<dbReference type="GeneID" id="92935152"/>
<protein>
    <submittedName>
        <fullName evidence="2">Uncharacterized protein</fullName>
    </submittedName>
</protein>
<accession>Q2L0Y4</accession>
<name>Q2L0Y4_BORA1</name>
<dbReference type="EMBL" id="AM167904">
    <property type="protein sequence ID" value="CAJ49393.1"/>
    <property type="molecule type" value="Genomic_DNA"/>
</dbReference>
<evidence type="ECO:0000256" key="1">
    <source>
        <dbReference type="SAM" id="MobiDB-lite"/>
    </source>
</evidence>
<dbReference type="HOGENOM" id="CLU_3266539_0_0_4"/>
<feature type="compositionally biased region" description="Polar residues" evidence="1">
    <location>
        <begin position="25"/>
        <end position="34"/>
    </location>
</feature>
<feature type="region of interest" description="Disordered" evidence="1">
    <location>
        <begin position="1"/>
        <end position="41"/>
    </location>
</feature>
<sequence length="41" mass="4556">MQEPNTQGGPRREYTDAAHPPLLANEQTYFNTAKNLGDGHD</sequence>
<dbReference type="AlphaFoldDB" id="Q2L0Y4"/>
<dbReference type="Proteomes" id="UP000001977">
    <property type="component" value="Chromosome"/>
</dbReference>
<dbReference type="KEGG" id="bav:BAV1785"/>
<evidence type="ECO:0000313" key="3">
    <source>
        <dbReference type="Proteomes" id="UP000001977"/>
    </source>
</evidence>
<organism evidence="2 3">
    <name type="scientific">Bordetella avium (strain 197N)</name>
    <dbReference type="NCBI Taxonomy" id="360910"/>
    <lineage>
        <taxon>Bacteria</taxon>
        <taxon>Pseudomonadati</taxon>
        <taxon>Pseudomonadota</taxon>
        <taxon>Betaproteobacteria</taxon>
        <taxon>Burkholderiales</taxon>
        <taxon>Alcaligenaceae</taxon>
        <taxon>Bordetella</taxon>
    </lineage>
</organism>
<evidence type="ECO:0000313" key="2">
    <source>
        <dbReference type="EMBL" id="CAJ49393.1"/>
    </source>
</evidence>
<proteinExistence type="predicted"/>
<keyword evidence="3" id="KW-1185">Reference proteome</keyword>
<reference evidence="2 3" key="1">
    <citation type="journal article" date="2006" name="J. Bacteriol.">
        <title>Comparison of the genome sequence of the poultry pathogen Bordetella avium with those of B. bronchiseptica, B. pertussis, and B. parapertussis reveals extensive diversity in surface structures associated with host interaction.</title>
        <authorList>
            <person name="Sebaihia M."/>
            <person name="Preston A."/>
            <person name="Maskell D.J."/>
            <person name="Kuzmiak H."/>
            <person name="Connell T.D."/>
            <person name="King N.D."/>
            <person name="Orndorff P.E."/>
            <person name="Miyamoto D.M."/>
            <person name="Thomson N.R."/>
            <person name="Harris D."/>
            <person name="Goble A."/>
            <person name="Lord A."/>
            <person name="Murphy L."/>
            <person name="Quail M.A."/>
            <person name="Rutter S."/>
            <person name="Squares R."/>
            <person name="Squares S."/>
            <person name="Woodward J."/>
            <person name="Parkhill J."/>
            <person name="Temple L.M."/>
        </authorList>
    </citation>
    <scope>NUCLEOTIDE SEQUENCE [LARGE SCALE GENOMIC DNA]</scope>
    <source>
        <strain evidence="2 3">197N</strain>
    </source>
</reference>
<dbReference type="RefSeq" id="WP_012417454.1">
    <property type="nucleotide sequence ID" value="NC_010645.1"/>
</dbReference>
<gene>
    <name evidence="2" type="ordered locus">BAV1785</name>
</gene>